<name>A0ABR8HFJ7_NOSPU</name>
<organism evidence="2 3">
    <name type="scientific">Nostoc punctiforme FACHB-252</name>
    <dbReference type="NCBI Taxonomy" id="1357509"/>
    <lineage>
        <taxon>Bacteria</taxon>
        <taxon>Bacillati</taxon>
        <taxon>Cyanobacteriota</taxon>
        <taxon>Cyanophyceae</taxon>
        <taxon>Nostocales</taxon>
        <taxon>Nostocaceae</taxon>
        <taxon>Nostoc</taxon>
    </lineage>
</organism>
<protein>
    <submittedName>
        <fullName evidence="2">PEP-CTERM sorting domain-containing protein</fullName>
    </submittedName>
</protein>
<dbReference type="EMBL" id="JACJTC010000019">
    <property type="protein sequence ID" value="MBD2614554.1"/>
    <property type="molecule type" value="Genomic_DNA"/>
</dbReference>
<accession>A0ABR8HFJ7</accession>
<dbReference type="InterPro" id="IPR026374">
    <property type="entry name" value="Cyano_PEP"/>
</dbReference>
<reference evidence="2 3" key="1">
    <citation type="journal article" date="2020" name="ISME J.">
        <title>Comparative genomics reveals insights into cyanobacterial evolution and habitat adaptation.</title>
        <authorList>
            <person name="Chen M.Y."/>
            <person name="Teng W.K."/>
            <person name="Zhao L."/>
            <person name="Hu C.X."/>
            <person name="Zhou Y.K."/>
            <person name="Han B.P."/>
            <person name="Song L.R."/>
            <person name="Shu W.S."/>
        </authorList>
    </citation>
    <scope>NUCLEOTIDE SEQUENCE [LARGE SCALE GENOMIC DNA]</scope>
    <source>
        <strain evidence="2 3">FACHB-252</strain>
    </source>
</reference>
<dbReference type="NCBIfam" id="TIGR04155">
    <property type="entry name" value="cyano_PEP"/>
    <property type="match status" value="1"/>
</dbReference>
<keyword evidence="3" id="KW-1185">Reference proteome</keyword>
<evidence type="ECO:0000313" key="2">
    <source>
        <dbReference type="EMBL" id="MBD2614554.1"/>
    </source>
</evidence>
<keyword evidence="1" id="KW-0732">Signal</keyword>
<dbReference type="RefSeq" id="WP_190951500.1">
    <property type="nucleotide sequence ID" value="NZ_JACJTC010000019.1"/>
</dbReference>
<evidence type="ECO:0000256" key="1">
    <source>
        <dbReference type="SAM" id="SignalP"/>
    </source>
</evidence>
<proteinExistence type="predicted"/>
<feature type="signal peptide" evidence="1">
    <location>
        <begin position="1"/>
        <end position="22"/>
    </location>
</feature>
<dbReference type="Proteomes" id="UP000606396">
    <property type="component" value="Unassembled WGS sequence"/>
</dbReference>
<sequence length="186" mass="19600">MKLVKDISIAAFAVAISVAAVAKPTFAALVNYGFTVNATSGDNPGEYFGSFQYDDSTLTGIGQETIGVSNGLSILFDYLGTQYTETNDFDYPISPVVSFTNGNLSGLSYLVEDQFFIGNDPTDPNTGGAKFYSILSADLLSTTEVGTVTYTKSTSVPEPMTVSGIAIATAMALGMKRKKKVSGMTN</sequence>
<gene>
    <name evidence="2" type="ORF">H6G94_25325</name>
</gene>
<dbReference type="InterPro" id="IPR013424">
    <property type="entry name" value="Ice-binding_C"/>
</dbReference>
<feature type="chain" id="PRO_5047327453" evidence="1">
    <location>
        <begin position="23"/>
        <end position="186"/>
    </location>
</feature>
<evidence type="ECO:0000313" key="3">
    <source>
        <dbReference type="Proteomes" id="UP000606396"/>
    </source>
</evidence>
<comment type="caution">
    <text evidence="2">The sequence shown here is derived from an EMBL/GenBank/DDBJ whole genome shotgun (WGS) entry which is preliminary data.</text>
</comment>
<dbReference type="NCBIfam" id="TIGR02595">
    <property type="entry name" value="PEP_CTERM"/>
    <property type="match status" value="1"/>
</dbReference>